<dbReference type="InterPro" id="IPR004838">
    <property type="entry name" value="NHTrfase_class1_PyrdxlP-BS"/>
</dbReference>
<evidence type="ECO:0000259" key="2">
    <source>
        <dbReference type="Pfam" id="PF00155"/>
    </source>
</evidence>
<comment type="similarity">
    <text evidence="1">Belongs to the class-I pyridoxal-phosphate-dependent aminotransferase family.</text>
</comment>
<keyword evidence="1 3" id="KW-0808">Transferase</keyword>
<dbReference type="EMBL" id="CP012288">
    <property type="protein sequence ID" value="AMV67821.1"/>
    <property type="molecule type" value="Genomic_DNA"/>
</dbReference>
<name>A0A0R2HLN7_9LACO</name>
<dbReference type="RefSeq" id="WP_056985983.1">
    <property type="nucleotide sequence ID" value="NZ_BAAAXI010000019.1"/>
</dbReference>
<feature type="domain" description="Aminotransferase class I/classII large" evidence="2">
    <location>
        <begin position="54"/>
        <end position="365"/>
    </location>
</feature>
<dbReference type="InterPro" id="IPR015422">
    <property type="entry name" value="PyrdxlP-dep_Trfase_small"/>
</dbReference>
<gene>
    <name evidence="3" type="ORF">ADU70_0821</name>
    <name evidence="4" type="ORF">ADU72_1900</name>
</gene>
<sequence length="373" mass="42120">MEIKGFGVEEWLNENEKSAQFDISQSTISSLTLGELLKFDSQNPTEQITKYLNTKLNYGWIEGSPEFKQLVSELYLRVDSKNVLQTNGATGGNFLALFSLLNPGDQIISLYPSYQQLYDIPKSLGVKVDNWGLREDLNWQPDIEQLKQLISPKTKMICLNNAQNPTGSLLKKPLLKQVVALAREVGAYILADEVYQPVDKVDQFPSIADLYEQGISVNSLSKTYSVPGLRIGWIATQSAKLADVFRKYRDYTMISGGVVNDTLACITLRNQQAILARNKKLVKRNHEILRKWVDSQEKVDIIMPEQVSTACIKLNIKMDDETFCQKLLDDTGVLLVPGNRFDMPGHARVGYCTDTETLKNGLQRLNEFLKQCQ</sequence>
<dbReference type="CDD" id="cd00609">
    <property type="entry name" value="AAT_like"/>
    <property type="match status" value="1"/>
</dbReference>
<evidence type="ECO:0000313" key="3">
    <source>
        <dbReference type="EMBL" id="AMV62319.1"/>
    </source>
</evidence>
<dbReference type="NCBIfam" id="NF005593">
    <property type="entry name" value="PRK07324.1"/>
    <property type="match status" value="1"/>
</dbReference>
<dbReference type="Proteomes" id="UP000076405">
    <property type="component" value="Chromosome"/>
</dbReference>
<keyword evidence="5" id="KW-1185">Reference proteome</keyword>
<evidence type="ECO:0000313" key="6">
    <source>
        <dbReference type="Proteomes" id="UP000076405"/>
    </source>
</evidence>
<reference evidence="5 6" key="1">
    <citation type="journal article" date="2016" name="PLoS ONE">
        <title>The Identification of Novel Diagnostic Marker Genes for the Detection of Beer Spoiling Pediococcus damnosus Strains Using the BlAst Diagnostic Gene findEr.</title>
        <authorList>
            <person name="Behr J."/>
            <person name="Geissler A.J."/>
            <person name="Schmid J."/>
            <person name="Zehe A."/>
            <person name="Vogel R.F."/>
        </authorList>
    </citation>
    <scope>NUCLEOTIDE SEQUENCE [LARGE SCALE GENOMIC DNA]</scope>
    <source>
        <strain evidence="3 6">TMW 2.1533</strain>
        <strain evidence="4 5">TMW 2.1535</strain>
    </source>
</reference>
<dbReference type="InterPro" id="IPR015421">
    <property type="entry name" value="PyrdxlP-dep_Trfase_major"/>
</dbReference>
<dbReference type="EC" id="2.6.1.-" evidence="1"/>
<dbReference type="GO" id="GO:0030170">
    <property type="term" value="F:pyridoxal phosphate binding"/>
    <property type="evidence" value="ECO:0007669"/>
    <property type="project" value="InterPro"/>
</dbReference>
<dbReference type="OrthoDB" id="9802328at2"/>
<comment type="cofactor">
    <cofactor evidence="1">
        <name>pyridoxal 5'-phosphate</name>
        <dbReference type="ChEBI" id="CHEBI:597326"/>
    </cofactor>
</comment>
<proteinExistence type="inferred from homology"/>
<dbReference type="Pfam" id="PF00155">
    <property type="entry name" value="Aminotran_1_2"/>
    <property type="match status" value="1"/>
</dbReference>
<dbReference type="InterPro" id="IPR004839">
    <property type="entry name" value="Aminotransferase_I/II_large"/>
</dbReference>
<protein>
    <recommendedName>
        <fullName evidence="1">Aminotransferase</fullName>
        <ecNumber evidence="1">2.6.1.-</ecNumber>
    </recommendedName>
</protein>
<dbReference type="GO" id="GO:0008483">
    <property type="term" value="F:transaminase activity"/>
    <property type="evidence" value="ECO:0007669"/>
    <property type="project" value="UniProtKB-KW"/>
</dbReference>
<dbReference type="InterPro" id="IPR015424">
    <property type="entry name" value="PyrdxlP-dep_Trfase"/>
</dbReference>
<dbReference type="AlphaFoldDB" id="A0A0R2HLN7"/>
<dbReference type="Gene3D" id="3.40.640.10">
    <property type="entry name" value="Type I PLP-dependent aspartate aminotransferase-like (Major domain)"/>
    <property type="match status" value="1"/>
</dbReference>
<accession>A0A0R2HLN7</accession>
<dbReference type="SUPFAM" id="SSF53383">
    <property type="entry name" value="PLP-dependent transferases"/>
    <property type="match status" value="1"/>
</dbReference>
<evidence type="ECO:0000256" key="1">
    <source>
        <dbReference type="RuleBase" id="RU000481"/>
    </source>
</evidence>
<dbReference type="PROSITE" id="PS00105">
    <property type="entry name" value="AA_TRANSFER_CLASS_1"/>
    <property type="match status" value="1"/>
</dbReference>
<keyword evidence="1 3" id="KW-0032">Aminotransferase</keyword>
<dbReference type="KEGG" id="pdm:ADU72_1900"/>
<dbReference type="PANTHER" id="PTHR43510:SF1">
    <property type="entry name" value="AMINOTRANSFERASE FUNCTION, HYPOTHETICAL (EUROFUNG)"/>
    <property type="match status" value="1"/>
</dbReference>
<dbReference type="Proteomes" id="UP000076244">
    <property type="component" value="Chromosome"/>
</dbReference>
<dbReference type="EMBL" id="CP012275">
    <property type="protein sequence ID" value="AMV62319.1"/>
    <property type="molecule type" value="Genomic_DNA"/>
</dbReference>
<dbReference type="PANTHER" id="PTHR43510">
    <property type="entry name" value="AMINOTRANSFERASE FUNCTION, HYPOTHETICAL (EUROFUNG)"/>
    <property type="match status" value="1"/>
</dbReference>
<organism evidence="3 6">
    <name type="scientific">Pediococcus damnosus</name>
    <dbReference type="NCBI Taxonomy" id="51663"/>
    <lineage>
        <taxon>Bacteria</taxon>
        <taxon>Bacillati</taxon>
        <taxon>Bacillota</taxon>
        <taxon>Bacilli</taxon>
        <taxon>Lactobacillales</taxon>
        <taxon>Lactobacillaceae</taxon>
        <taxon>Pediococcus</taxon>
    </lineage>
</organism>
<dbReference type="Gene3D" id="3.90.1150.10">
    <property type="entry name" value="Aspartate Aminotransferase, domain 1"/>
    <property type="match status" value="1"/>
</dbReference>
<evidence type="ECO:0000313" key="4">
    <source>
        <dbReference type="EMBL" id="AMV67821.1"/>
    </source>
</evidence>
<evidence type="ECO:0000313" key="5">
    <source>
        <dbReference type="Proteomes" id="UP000076244"/>
    </source>
</evidence>